<feature type="domain" description="Peptidase S11 D-alanyl-D-alanine carboxypeptidase A N-terminal" evidence="2">
    <location>
        <begin position="52"/>
        <end position="308"/>
    </location>
</feature>
<dbReference type="InterPro" id="IPR012338">
    <property type="entry name" value="Beta-lactam/transpept-like"/>
</dbReference>
<keyword evidence="1" id="KW-1133">Transmembrane helix</keyword>
<keyword evidence="1" id="KW-0472">Membrane</keyword>
<dbReference type="PANTHER" id="PTHR35333">
    <property type="entry name" value="BETA-LACTAMASE"/>
    <property type="match status" value="1"/>
</dbReference>
<reference evidence="4 5" key="2">
    <citation type="submission" date="2018-02" db="EMBL/GenBank/DDBJ databases">
        <authorList>
            <person name="Cohen D.B."/>
            <person name="Kent A.D."/>
        </authorList>
    </citation>
    <scope>NUCLEOTIDE SEQUENCE [LARGE SCALE GENOMIC DNA]</scope>
    <source>
        <strain evidence="4 5">CECT 9216</strain>
    </source>
</reference>
<dbReference type="GO" id="GO:0030655">
    <property type="term" value="P:beta-lactam antibiotic catabolic process"/>
    <property type="evidence" value="ECO:0007669"/>
    <property type="project" value="InterPro"/>
</dbReference>
<dbReference type="GO" id="GO:0006508">
    <property type="term" value="P:proteolysis"/>
    <property type="evidence" value="ECO:0007669"/>
    <property type="project" value="InterPro"/>
</dbReference>
<name>A0A2N9KA50_9LACO</name>
<dbReference type="AlphaFoldDB" id="A0A2N9KA50"/>
<dbReference type="Proteomes" id="UP000239237">
    <property type="component" value="Unassembled WGS sequence"/>
</dbReference>
<dbReference type="InterPro" id="IPR000871">
    <property type="entry name" value="Beta-lactam_class-A"/>
</dbReference>
<dbReference type="Pfam" id="PF00768">
    <property type="entry name" value="Peptidase_S11"/>
    <property type="match status" value="1"/>
</dbReference>
<protein>
    <submittedName>
        <fullName evidence="4">D-alanyl-D-alanine carboxypeptidase DacA</fullName>
        <ecNumber evidence="4">3.4.16.4</ecNumber>
    </submittedName>
</protein>
<sequence length="444" mass="49630">MLQNKKHQVKRIWFIIIALVVVLLAIFFMVPRHEQSTQSTTKVATVDDQPVQLNTSATSALVVDLTTGQILGQKNSSKQVAIASQSKMLTAYGVLKSIKSGKIKWSTMVPITSKADLSKEDSHLFSHIAIKAGDKVSVRELYDVMFANSANDAAFALGEFVTPKGKTTQQALESWAKELHLSGSQWYNSAGQVNENAFENEISSAPKTASNKASNQQLAMIARAILELDPSLRQLSKKLTISYHMTPNFVVTDKTDYWQLMTETMPNLSNPNQLTIEGLKTGSSPESGAGFTGLIKDKNGHEFITVVNGIANYMDETKRYQESLRIVDQVLAQKQPNYIKENQTVGQVKSLTFPNTKQEHIIVKAAQTRHYWTNKDVKLAFTQPTFDSKLANIKKNQTVGYTTVALNAQYLPYSQKTEKRISLKSISSSKPVNWFVKFWRDRTK</sequence>
<dbReference type="EMBL" id="OKQR01000001">
    <property type="protein sequence ID" value="SPD92169.1"/>
    <property type="molecule type" value="Genomic_DNA"/>
</dbReference>
<dbReference type="SUPFAM" id="SSF56601">
    <property type="entry name" value="beta-lactamase/transpeptidase-like"/>
    <property type="match status" value="1"/>
</dbReference>
<keyword evidence="6" id="KW-1185">Reference proteome</keyword>
<evidence type="ECO:0000313" key="4">
    <source>
        <dbReference type="EMBL" id="SPE07448.1"/>
    </source>
</evidence>
<feature type="transmembrane region" description="Helical" evidence="1">
    <location>
        <begin position="12"/>
        <end position="30"/>
    </location>
</feature>
<evidence type="ECO:0000313" key="6">
    <source>
        <dbReference type="Proteomes" id="UP000239237"/>
    </source>
</evidence>
<organism evidence="4 5">
    <name type="scientific">Leuconostoc suionicum</name>
    <dbReference type="NCBI Taxonomy" id="1511761"/>
    <lineage>
        <taxon>Bacteria</taxon>
        <taxon>Bacillati</taxon>
        <taxon>Bacillota</taxon>
        <taxon>Bacilli</taxon>
        <taxon>Lactobacillales</taxon>
        <taxon>Lactobacillaceae</taxon>
        <taxon>Leuconostoc</taxon>
    </lineage>
</organism>
<dbReference type="GO" id="GO:0009002">
    <property type="term" value="F:serine-type D-Ala-D-Ala carboxypeptidase activity"/>
    <property type="evidence" value="ECO:0007669"/>
    <property type="project" value="UniProtKB-EC"/>
</dbReference>
<keyword evidence="1" id="KW-0812">Transmembrane</keyword>
<evidence type="ECO:0000259" key="2">
    <source>
        <dbReference type="Pfam" id="PF00768"/>
    </source>
</evidence>
<gene>
    <name evidence="4" type="primary">dacA_1</name>
    <name evidence="3" type="ORF">LES8486_01178</name>
    <name evidence="4" type="ORF">LES9216_01325</name>
</gene>
<keyword evidence="4" id="KW-0645">Protease</keyword>
<reference evidence="3 6" key="1">
    <citation type="submission" date="2018-02" db="EMBL/GenBank/DDBJ databases">
        <authorList>
            <person name="Rodrigo-Torres L."/>
            <person name="Arahal R. D."/>
            <person name="Lucena T."/>
        </authorList>
    </citation>
    <scope>NUCLEOTIDE SEQUENCE [LARGE SCALE GENOMIC DNA]</scope>
    <source>
        <strain evidence="3 6">CECT 8486</strain>
    </source>
</reference>
<dbReference type="Proteomes" id="UP000237923">
    <property type="component" value="Unassembled WGS sequence"/>
</dbReference>
<keyword evidence="4" id="KW-0378">Hydrolase</keyword>
<dbReference type="EC" id="3.4.16.4" evidence="4"/>
<dbReference type="RefSeq" id="WP_072613070.1">
    <property type="nucleotide sequence ID" value="NZ_AP017935.1"/>
</dbReference>
<dbReference type="GeneID" id="99673485"/>
<evidence type="ECO:0000256" key="1">
    <source>
        <dbReference type="SAM" id="Phobius"/>
    </source>
</evidence>
<dbReference type="EMBL" id="OKQU01000001">
    <property type="protein sequence ID" value="SPE07448.1"/>
    <property type="molecule type" value="Genomic_DNA"/>
</dbReference>
<keyword evidence="4" id="KW-0121">Carboxypeptidase</keyword>
<dbReference type="Gene3D" id="3.40.710.10">
    <property type="entry name" value="DD-peptidase/beta-lactamase superfamily"/>
    <property type="match status" value="1"/>
</dbReference>
<dbReference type="GO" id="GO:0046677">
    <property type="term" value="P:response to antibiotic"/>
    <property type="evidence" value="ECO:0007669"/>
    <property type="project" value="InterPro"/>
</dbReference>
<proteinExistence type="predicted"/>
<dbReference type="PANTHER" id="PTHR35333:SF3">
    <property type="entry name" value="BETA-LACTAMASE-TYPE TRANSPEPTIDASE FOLD CONTAINING PROTEIN"/>
    <property type="match status" value="1"/>
</dbReference>
<accession>A0A2N9KA50</accession>
<evidence type="ECO:0000313" key="3">
    <source>
        <dbReference type="EMBL" id="SPD92169.1"/>
    </source>
</evidence>
<evidence type="ECO:0000313" key="5">
    <source>
        <dbReference type="Proteomes" id="UP000237923"/>
    </source>
</evidence>
<dbReference type="InterPro" id="IPR001967">
    <property type="entry name" value="Peptidase_S11_N"/>
</dbReference>
<dbReference type="KEGG" id="lsu:A6B45_01700"/>
<dbReference type="GO" id="GO:0008800">
    <property type="term" value="F:beta-lactamase activity"/>
    <property type="evidence" value="ECO:0007669"/>
    <property type="project" value="InterPro"/>
</dbReference>